<sequence>MRFIFPDIDKELYGKKLNSKLLFDCIWKNESGYAILNVRLNA</sequence>
<protein>
    <submittedName>
        <fullName evidence="1">Uncharacterized protein</fullName>
    </submittedName>
</protein>
<dbReference type="STRING" id="483218.BACPEC_02976"/>
<comment type="caution">
    <text evidence="1">The sequence shown here is derived from an EMBL/GenBank/DDBJ whole genome shotgun (WGS) entry which is preliminary data.</text>
</comment>
<gene>
    <name evidence="1" type="ORF">BACPEC_02976</name>
</gene>
<evidence type="ECO:0000313" key="2">
    <source>
        <dbReference type="Proteomes" id="UP000003136"/>
    </source>
</evidence>
<name>B7AW76_9FIRM</name>
<accession>B7AW76</accession>
<reference evidence="1 2" key="2">
    <citation type="submission" date="2008-11" db="EMBL/GenBank/DDBJ databases">
        <authorList>
            <person name="Fulton L."/>
            <person name="Clifton S."/>
            <person name="Fulton B."/>
            <person name="Xu J."/>
            <person name="Minx P."/>
            <person name="Pepin K.H."/>
            <person name="Johnson M."/>
            <person name="Bhonagiri V."/>
            <person name="Nash W.E."/>
            <person name="Mardis E.R."/>
            <person name="Wilson R.K."/>
        </authorList>
    </citation>
    <scope>NUCLEOTIDE SEQUENCE [LARGE SCALE GENOMIC DNA]</scope>
    <source>
        <strain evidence="1 2">ATCC 43243</strain>
    </source>
</reference>
<dbReference type="Proteomes" id="UP000003136">
    <property type="component" value="Unassembled WGS sequence"/>
</dbReference>
<dbReference type="EMBL" id="ABVQ01000037">
    <property type="protein sequence ID" value="EEC56467.1"/>
    <property type="molecule type" value="Genomic_DNA"/>
</dbReference>
<dbReference type="AlphaFoldDB" id="B7AW76"/>
<dbReference type="HOGENOM" id="CLU_3247410_0_0_9"/>
<keyword evidence="2" id="KW-1185">Reference proteome</keyword>
<organism evidence="1 2">
    <name type="scientific">[Bacteroides] pectinophilus ATCC 43243</name>
    <dbReference type="NCBI Taxonomy" id="483218"/>
    <lineage>
        <taxon>Bacteria</taxon>
        <taxon>Bacillati</taxon>
        <taxon>Bacillota</taxon>
        <taxon>Clostridia</taxon>
        <taxon>Eubacteriales</taxon>
    </lineage>
</organism>
<reference evidence="1 2" key="1">
    <citation type="submission" date="2008-11" db="EMBL/GenBank/DDBJ databases">
        <title>Draft genome sequence of Bacteroides pectinophilus (ATCC 43243).</title>
        <authorList>
            <person name="Sudarsanam P."/>
            <person name="Ley R."/>
            <person name="Guruge J."/>
            <person name="Turnbaugh P.J."/>
            <person name="Mahowald M."/>
            <person name="Liep D."/>
            <person name="Gordon J."/>
        </authorList>
    </citation>
    <scope>NUCLEOTIDE SEQUENCE [LARGE SCALE GENOMIC DNA]</scope>
    <source>
        <strain evidence="1 2">ATCC 43243</strain>
    </source>
</reference>
<proteinExistence type="predicted"/>
<evidence type="ECO:0000313" key="1">
    <source>
        <dbReference type="EMBL" id="EEC56467.1"/>
    </source>
</evidence>